<evidence type="ECO:0000313" key="2">
    <source>
        <dbReference type="EMBL" id="KAK1857229.1"/>
    </source>
</evidence>
<feature type="region of interest" description="Disordered" evidence="1">
    <location>
        <begin position="358"/>
        <end position="407"/>
    </location>
</feature>
<accession>A0AAD9B1V3</accession>
<dbReference type="Proteomes" id="UP001243330">
    <property type="component" value="Unassembled WGS sequence"/>
</dbReference>
<evidence type="ECO:0000313" key="3">
    <source>
        <dbReference type="Proteomes" id="UP001243330"/>
    </source>
</evidence>
<name>A0AAD9B1V3_9PEZI</name>
<sequence>MHEPEQRRTGGPLAPGNPTDGVKPKFSARQYRWPYEYVGCTYCCMVTGQRYLGAIPHDGPARAPKFAVLAGHPTPKECAAVEDLHRCSNLLLNQFAAACSTERSFIRSTPATGHKPRALLLVGYPRKAARLLSSPSANTQGRLAIRWPPWRLASGAVVQLPMSLITARSQWGLSHADWRSIKDQQITPVPFRLGFSVFILGAGERVWTFDTASLWYAERQDCLRGTGRCYKGGHHSWVIQKARGSRLEPTTPTLVLPRQAVDPGVRYLYLMCAAHLSLRRGVLATDRRQHDSCLRTKLSASSATACLSMDEDDGWPHNLDATAGKANGAVGYDMAPDELCREATGGDGQVNAEALWSDGSINSHRRPRPPDSARQLPAAEGPEKCAPRKAQGDTGGRSTQLVRRSGEWRPGWAMSKLQTVPIPTRLVFFK</sequence>
<organism evidence="2 3">
    <name type="scientific">Colletotrichum chrysophilum</name>
    <dbReference type="NCBI Taxonomy" id="1836956"/>
    <lineage>
        <taxon>Eukaryota</taxon>
        <taxon>Fungi</taxon>
        <taxon>Dikarya</taxon>
        <taxon>Ascomycota</taxon>
        <taxon>Pezizomycotina</taxon>
        <taxon>Sordariomycetes</taxon>
        <taxon>Hypocreomycetidae</taxon>
        <taxon>Glomerellales</taxon>
        <taxon>Glomerellaceae</taxon>
        <taxon>Colletotrichum</taxon>
        <taxon>Colletotrichum gloeosporioides species complex</taxon>
    </lineage>
</organism>
<gene>
    <name evidence="2" type="ORF">CCHR01_00010</name>
</gene>
<proteinExistence type="predicted"/>
<evidence type="ECO:0000256" key="1">
    <source>
        <dbReference type="SAM" id="MobiDB-lite"/>
    </source>
</evidence>
<comment type="caution">
    <text evidence="2">The sequence shown here is derived from an EMBL/GenBank/DDBJ whole genome shotgun (WGS) entry which is preliminary data.</text>
</comment>
<keyword evidence="3" id="KW-1185">Reference proteome</keyword>
<dbReference type="AlphaFoldDB" id="A0AAD9B1V3"/>
<reference evidence="2" key="1">
    <citation type="submission" date="2023-01" db="EMBL/GenBank/DDBJ databases">
        <title>Colletotrichum chrysophilum M932 genome sequence.</title>
        <authorList>
            <person name="Baroncelli R."/>
        </authorList>
    </citation>
    <scope>NUCLEOTIDE SEQUENCE</scope>
    <source>
        <strain evidence="2">M932</strain>
    </source>
</reference>
<dbReference type="EMBL" id="JAQOWY010000001">
    <property type="protein sequence ID" value="KAK1857229.1"/>
    <property type="molecule type" value="Genomic_DNA"/>
</dbReference>
<protein>
    <submittedName>
        <fullName evidence="2">Uncharacterized protein</fullName>
    </submittedName>
</protein>
<feature type="region of interest" description="Disordered" evidence="1">
    <location>
        <begin position="1"/>
        <end position="23"/>
    </location>
</feature>